<dbReference type="InterPro" id="IPR023347">
    <property type="entry name" value="Lysozyme_dom_sf"/>
</dbReference>
<dbReference type="Proteomes" id="UP001196661">
    <property type="component" value="Unassembled WGS sequence"/>
</dbReference>
<dbReference type="PANTHER" id="PTHR38107:SF3">
    <property type="entry name" value="LYSOZYME RRRD-RELATED"/>
    <property type="match status" value="1"/>
</dbReference>
<keyword evidence="3" id="KW-1035">Host cytoplasm</keyword>
<comment type="catalytic activity">
    <reaction evidence="4">
        <text>Hydrolysis of (1-&gt;4)-beta-linkages between N-acetylmuramic acid and N-acetyl-D-glucosamine residues in a peptidoglycan and between N-acetyl-D-glucosamine residues in chitodextrins.</text>
        <dbReference type="EC" id="3.2.1.17"/>
    </reaction>
</comment>
<dbReference type="PANTHER" id="PTHR38107">
    <property type="match status" value="1"/>
</dbReference>
<reference evidence="7 8" key="1">
    <citation type="journal article" date="2021" name="Mar. Drugs">
        <title>Genome Reduction and Secondary Metabolism of the Marine Sponge-Associated Cyanobacterium Leptothoe.</title>
        <authorList>
            <person name="Konstantinou D."/>
            <person name="Popin R.V."/>
            <person name="Fewer D.P."/>
            <person name="Sivonen K."/>
            <person name="Gkelis S."/>
        </authorList>
    </citation>
    <scope>NUCLEOTIDE SEQUENCE [LARGE SCALE GENOMIC DNA]</scope>
    <source>
        <strain evidence="7 8">TAU-MAC 1615</strain>
    </source>
</reference>
<keyword evidence="4" id="KW-0326">Glycosidase</keyword>
<dbReference type="Pfam" id="PF01419">
    <property type="entry name" value="Jacalin"/>
    <property type="match status" value="1"/>
</dbReference>
<dbReference type="CDD" id="cd00737">
    <property type="entry name" value="lyz_endolysin_autolysin"/>
    <property type="match status" value="1"/>
</dbReference>
<comment type="caution">
    <text evidence="7">The sequence shown here is derived from an EMBL/GenBank/DDBJ whole genome shotgun (WGS) entry which is preliminary data.</text>
</comment>
<gene>
    <name evidence="7" type="ORF">IXB28_15995</name>
</gene>
<dbReference type="EC" id="3.2.1.17" evidence="4"/>
<dbReference type="SUPFAM" id="SSF55166">
    <property type="entry name" value="Hedgehog/DD-peptidase"/>
    <property type="match status" value="1"/>
</dbReference>
<accession>A0ABS5Y7D8</accession>
<dbReference type="RefSeq" id="WP_215619600.1">
    <property type="nucleotide sequence ID" value="NZ_JADOER010000016.1"/>
</dbReference>
<proteinExistence type="inferred from homology"/>
<dbReference type="Pfam" id="PF00959">
    <property type="entry name" value="Phage_lysozyme"/>
    <property type="match status" value="1"/>
</dbReference>
<dbReference type="InterPro" id="IPR033907">
    <property type="entry name" value="Endolysin_autolysin"/>
</dbReference>
<dbReference type="InterPro" id="IPR036404">
    <property type="entry name" value="Jacalin-like_lectin_dom_sf"/>
</dbReference>
<dbReference type="InterPro" id="IPR002196">
    <property type="entry name" value="Glyco_hydro_24"/>
</dbReference>
<evidence type="ECO:0000256" key="4">
    <source>
        <dbReference type="RuleBase" id="RU003788"/>
    </source>
</evidence>
<dbReference type="InterPro" id="IPR023346">
    <property type="entry name" value="Lysozyme-like_dom_sf"/>
</dbReference>
<protein>
    <recommendedName>
        <fullName evidence="4">Lysozyme</fullName>
        <ecNumber evidence="4">3.2.1.17</ecNumber>
    </recommendedName>
</protein>
<keyword evidence="2 4" id="KW-0081">Bacteriolytic enzyme</keyword>
<organism evidence="7 8">
    <name type="scientific">Leptothoe kymatousa TAU-MAC 1615</name>
    <dbReference type="NCBI Taxonomy" id="2364775"/>
    <lineage>
        <taxon>Bacteria</taxon>
        <taxon>Bacillati</taxon>
        <taxon>Cyanobacteriota</taxon>
        <taxon>Cyanophyceae</taxon>
        <taxon>Nodosilineales</taxon>
        <taxon>Cymatolegaceae</taxon>
        <taxon>Leptothoe</taxon>
        <taxon>Leptothoe kymatousa</taxon>
    </lineage>
</organism>
<evidence type="ECO:0000313" key="7">
    <source>
        <dbReference type="EMBL" id="MBT9313712.1"/>
    </source>
</evidence>
<keyword evidence="1 4" id="KW-0929">Antimicrobial</keyword>
<sequence length="534" mass="59427">METANQVEGQVWRSVTVGGAGGQHFSDIAWPPGASDRVLAQAATPIEVRIRLGRYLDQIQMVWSNFELPTHGEEGADLEVLVLNPGESIDNVRLTAPGGRYVGSVEFITSAGRSFIFGKQKGDITDLRVPPNSHVVGFYGQSGRWVDSLGVITVPKRPGRMPRVPEVPEVPVSPEVPRHGRPSDGLLGEIPRSGIELIKEFEGYAQALPDGRAQAYEDPLHGWDVPTIGYGTTRYPDGTQVQQGDTITQYEAEEYLIHHVDQSCRGYLEQIPTWSRMSSNQRGAIYSFAYNLGSGFYGGANFESITRVCDSPERWQDSRWVAAQFVKYRNPGSSVEEGLRRRRLAEADLFCQAATSAMPNWDDDHDEAGEAGDHAPEERLERIERDVAGHQPVGAALTPGMPFDTLITPHITYGEFALYQEERRFLYGYQCQTAYEICLFLERCRDYFGGNPLVITSGYRPPGVNAQIGGARRSEHLYDAPDTGAVDFYIKGVSVHEVQDWCDRQFAYSIGYGAAKGFVHLGMRPGRPRVRWVY</sequence>
<evidence type="ECO:0000256" key="1">
    <source>
        <dbReference type="ARBA" id="ARBA00022529"/>
    </source>
</evidence>
<dbReference type="EMBL" id="JADOER010000016">
    <property type="protein sequence ID" value="MBT9313712.1"/>
    <property type="molecule type" value="Genomic_DNA"/>
</dbReference>
<dbReference type="PROSITE" id="PS51752">
    <property type="entry name" value="JACALIN_LECTIN"/>
    <property type="match status" value="1"/>
</dbReference>
<keyword evidence="8" id="KW-1185">Reference proteome</keyword>
<comment type="similarity">
    <text evidence="4">Belongs to the glycosyl hydrolase 24 family.</text>
</comment>
<feature type="compositionally biased region" description="Low complexity" evidence="5">
    <location>
        <begin position="161"/>
        <end position="175"/>
    </location>
</feature>
<evidence type="ECO:0000256" key="3">
    <source>
        <dbReference type="ARBA" id="ARBA00023200"/>
    </source>
</evidence>
<evidence type="ECO:0000256" key="5">
    <source>
        <dbReference type="SAM" id="MobiDB-lite"/>
    </source>
</evidence>
<dbReference type="SUPFAM" id="SSF53955">
    <property type="entry name" value="Lysozyme-like"/>
    <property type="match status" value="1"/>
</dbReference>
<dbReference type="SMART" id="SM00915">
    <property type="entry name" value="Jacalin"/>
    <property type="match status" value="1"/>
</dbReference>
<evidence type="ECO:0000256" key="2">
    <source>
        <dbReference type="ARBA" id="ARBA00022638"/>
    </source>
</evidence>
<name>A0ABS5Y7D8_9CYAN</name>
<keyword evidence="4" id="KW-0378">Hydrolase</keyword>
<dbReference type="Gene3D" id="1.10.530.40">
    <property type="match status" value="1"/>
</dbReference>
<dbReference type="InterPro" id="IPR001229">
    <property type="entry name" value="Jacalin-like_lectin_dom"/>
</dbReference>
<feature type="region of interest" description="Disordered" evidence="5">
    <location>
        <begin position="160"/>
        <end position="187"/>
    </location>
</feature>
<dbReference type="Gene3D" id="2.100.10.30">
    <property type="entry name" value="Jacalin-like lectin domain"/>
    <property type="match status" value="1"/>
</dbReference>
<evidence type="ECO:0000313" key="8">
    <source>
        <dbReference type="Proteomes" id="UP001196661"/>
    </source>
</evidence>
<dbReference type="Pfam" id="PF08291">
    <property type="entry name" value="Peptidase_M15_3"/>
    <property type="match status" value="1"/>
</dbReference>
<dbReference type="InterPro" id="IPR013230">
    <property type="entry name" value="Peptidase_M15A_C"/>
</dbReference>
<dbReference type="CDD" id="cd09302">
    <property type="entry name" value="Jacalin_like"/>
    <property type="match status" value="1"/>
</dbReference>
<dbReference type="SUPFAM" id="SSF51101">
    <property type="entry name" value="Mannose-binding lectins"/>
    <property type="match status" value="1"/>
</dbReference>
<dbReference type="InterPro" id="IPR009045">
    <property type="entry name" value="Zn_M74/Hedgehog-like"/>
</dbReference>
<dbReference type="InterPro" id="IPR051018">
    <property type="entry name" value="Bacteriophage_GH24"/>
</dbReference>
<feature type="domain" description="Jacalin-type lectin" evidence="6">
    <location>
        <begin position="11"/>
        <end position="155"/>
    </location>
</feature>
<dbReference type="Gene3D" id="3.30.1380.10">
    <property type="match status" value="1"/>
</dbReference>
<evidence type="ECO:0000259" key="6">
    <source>
        <dbReference type="PROSITE" id="PS51752"/>
    </source>
</evidence>